<dbReference type="STRING" id="1178516.AWR27_21555"/>
<dbReference type="InterPro" id="IPR027396">
    <property type="entry name" value="DsrEFH-like"/>
</dbReference>
<name>A0A1P9X4X1_9BACT</name>
<dbReference type="AlphaFoldDB" id="A0A1P9X4X1"/>
<evidence type="ECO:0000313" key="1">
    <source>
        <dbReference type="EMBL" id="AQG82633.1"/>
    </source>
</evidence>
<dbReference type="EMBL" id="CP014263">
    <property type="protein sequence ID" value="AQG82633.1"/>
    <property type="molecule type" value="Genomic_DNA"/>
</dbReference>
<organism evidence="1 2">
    <name type="scientific">Spirosoma montaniterrae</name>
    <dbReference type="NCBI Taxonomy" id="1178516"/>
    <lineage>
        <taxon>Bacteria</taxon>
        <taxon>Pseudomonadati</taxon>
        <taxon>Bacteroidota</taxon>
        <taxon>Cytophagia</taxon>
        <taxon>Cytophagales</taxon>
        <taxon>Cytophagaceae</taxon>
        <taxon>Spirosoma</taxon>
    </lineage>
</organism>
<protein>
    <submittedName>
        <fullName evidence="1">Multidrug transporter</fullName>
    </submittedName>
</protein>
<proteinExistence type="predicted"/>
<keyword evidence="2" id="KW-1185">Reference proteome</keyword>
<sequence>MKFLVHITCGPADPTRAALGFLVAKTALSEGHTVTLFLAGDAAVLLRDAELDKVEGLGTGKLREHYDALAKGGVRFFVSGMSAKARGITDADIAGKPAEFAMPTKLVQLAADSDRLFTY</sequence>
<evidence type="ECO:0000313" key="2">
    <source>
        <dbReference type="Proteomes" id="UP000187941"/>
    </source>
</evidence>
<dbReference type="InterPro" id="IPR003787">
    <property type="entry name" value="Sulphur_relay_DsrE/F-like"/>
</dbReference>
<dbReference type="Pfam" id="PF02635">
    <property type="entry name" value="DsrE"/>
    <property type="match status" value="1"/>
</dbReference>
<dbReference type="Gene3D" id="3.40.1260.10">
    <property type="entry name" value="DsrEFH-like"/>
    <property type="match status" value="1"/>
</dbReference>
<accession>A0A1P9X4X1</accession>
<dbReference type="SUPFAM" id="SSF75169">
    <property type="entry name" value="DsrEFH-like"/>
    <property type="match status" value="1"/>
</dbReference>
<dbReference type="KEGG" id="smon:AWR27_21555"/>
<gene>
    <name evidence="1" type="ORF">AWR27_21555</name>
</gene>
<reference evidence="1 2" key="1">
    <citation type="submission" date="2016-01" db="EMBL/GenBank/DDBJ databases">
        <authorList>
            <person name="Oliw E.H."/>
        </authorList>
    </citation>
    <scope>NUCLEOTIDE SEQUENCE [LARGE SCALE GENOMIC DNA]</scope>
    <source>
        <strain evidence="1 2">DY10</strain>
    </source>
</reference>
<dbReference type="Proteomes" id="UP000187941">
    <property type="component" value="Chromosome"/>
</dbReference>